<feature type="transmembrane region" description="Helical" evidence="1">
    <location>
        <begin position="31"/>
        <end position="50"/>
    </location>
</feature>
<keyword evidence="4" id="KW-1185">Reference proteome</keyword>
<feature type="transmembrane region" description="Helical" evidence="1">
    <location>
        <begin position="87"/>
        <end position="105"/>
    </location>
</feature>
<evidence type="ECO:0000256" key="1">
    <source>
        <dbReference type="SAM" id="Phobius"/>
    </source>
</evidence>
<dbReference type="InterPro" id="IPR055568">
    <property type="entry name" value="DUF7144"/>
</dbReference>
<dbReference type="Proteomes" id="UP001501218">
    <property type="component" value="Unassembled WGS sequence"/>
</dbReference>
<gene>
    <name evidence="3" type="ORF">GCM10009854_48110</name>
</gene>
<proteinExistence type="predicted"/>
<feature type="domain" description="DUF7144" evidence="2">
    <location>
        <begin position="1"/>
        <end position="106"/>
    </location>
</feature>
<reference evidence="4" key="1">
    <citation type="journal article" date="2019" name="Int. J. Syst. Evol. Microbiol.">
        <title>The Global Catalogue of Microorganisms (GCM) 10K type strain sequencing project: providing services to taxonomists for standard genome sequencing and annotation.</title>
        <authorList>
            <consortium name="The Broad Institute Genomics Platform"/>
            <consortium name="The Broad Institute Genome Sequencing Center for Infectious Disease"/>
            <person name="Wu L."/>
            <person name="Ma J."/>
        </authorList>
    </citation>
    <scope>NUCLEOTIDE SEQUENCE [LARGE SCALE GENOMIC DNA]</scope>
    <source>
        <strain evidence="4">JCM 16221</strain>
    </source>
</reference>
<dbReference type="Pfam" id="PF23636">
    <property type="entry name" value="DUF7144"/>
    <property type="match status" value="1"/>
</dbReference>
<keyword evidence="1" id="KW-1133">Transmembrane helix</keyword>
<sequence length="112" mass="11612">MLVLAGAFNIIAGLAALFRPDYYVVVAGELLVFDFVVWGWVWLAAGVLQAATGAGCLGGQRWARITGVGLAGLAAIGHLAFLAAFPLWELASIALSVLVIYALVVPDKDAVG</sequence>
<keyword evidence="1" id="KW-0812">Transmembrane</keyword>
<evidence type="ECO:0000259" key="2">
    <source>
        <dbReference type="Pfam" id="PF23636"/>
    </source>
</evidence>
<evidence type="ECO:0000313" key="3">
    <source>
        <dbReference type="EMBL" id="GAA2362826.1"/>
    </source>
</evidence>
<keyword evidence="1" id="KW-0472">Membrane</keyword>
<feature type="transmembrane region" description="Helical" evidence="1">
    <location>
        <begin position="62"/>
        <end position="81"/>
    </location>
</feature>
<protein>
    <recommendedName>
        <fullName evidence="2">DUF7144 domain-containing protein</fullName>
    </recommendedName>
</protein>
<accession>A0ABP5TVS2</accession>
<name>A0ABP5TVS2_9PSEU</name>
<comment type="caution">
    <text evidence="3">The sequence shown here is derived from an EMBL/GenBank/DDBJ whole genome shotgun (WGS) entry which is preliminary data.</text>
</comment>
<organism evidence="3 4">
    <name type="scientific">Saccharopolyspora halophila</name>
    <dbReference type="NCBI Taxonomy" id="405551"/>
    <lineage>
        <taxon>Bacteria</taxon>
        <taxon>Bacillati</taxon>
        <taxon>Actinomycetota</taxon>
        <taxon>Actinomycetes</taxon>
        <taxon>Pseudonocardiales</taxon>
        <taxon>Pseudonocardiaceae</taxon>
        <taxon>Saccharopolyspora</taxon>
    </lineage>
</organism>
<dbReference type="EMBL" id="BAAARA010000024">
    <property type="protein sequence ID" value="GAA2362826.1"/>
    <property type="molecule type" value="Genomic_DNA"/>
</dbReference>
<evidence type="ECO:0000313" key="4">
    <source>
        <dbReference type="Proteomes" id="UP001501218"/>
    </source>
</evidence>